<dbReference type="AlphaFoldDB" id="A0A0W8F674"/>
<dbReference type="EMBL" id="LNQE01001502">
    <property type="protein sequence ID" value="KUG16372.1"/>
    <property type="molecule type" value="Genomic_DNA"/>
</dbReference>
<evidence type="ECO:0000313" key="1">
    <source>
        <dbReference type="EMBL" id="KUG16372.1"/>
    </source>
</evidence>
<proteinExistence type="predicted"/>
<comment type="caution">
    <text evidence="1">The sequence shown here is derived from an EMBL/GenBank/DDBJ whole genome shotgun (WGS) entry which is preliminary data.</text>
</comment>
<protein>
    <submittedName>
        <fullName evidence="1">Uncharacterized protein</fullName>
    </submittedName>
</protein>
<reference evidence="1" key="1">
    <citation type="journal article" date="2015" name="Proc. Natl. Acad. Sci. U.S.A.">
        <title>Networks of energetic and metabolic interactions define dynamics in microbial communities.</title>
        <authorList>
            <person name="Embree M."/>
            <person name="Liu J.K."/>
            <person name="Al-Bassam M.M."/>
            <person name="Zengler K."/>
        </authorList>
    </citation>
    <scope>NUCLEOTIDE SEQUENCE</scope>
</reference>
<organism evidence="1">
    <name type="scientific">hydrocarbon metagenome</name>
    <dbReference type="NCBI Taxonomy" id="938273"/>
    <lineage>
        <taxon>unclassified sequences</taxon>
        <taxon>metagenomes</taxon>
        <taxon>ecological metagenomes</taxon>
    </lineage>
</organism>
<name>A0A0W8F674_9ZZZZ</name>
<sequence>MRLIRSKKIMIVKYLIIRRKGAKQRKALLRHRKRSRGGDRETLCI</sequence>
<gene>
    <name evidence="1" type="ORF">ASZ90_013949</name>
</gene>
<accession>A0A0W8F674</accession>